<dbReference type="Proteomes" id="UP000007319">
    <property type="component" value="Plasmid AZOBR_p1"/>
</dbReference>
<dbReference type="AlphaFoldDB" id="A0A9P1JWF6"/>
<evidence type="ECO:0000313" key="1">
    <source>
        <dbReference type="EMBL" id="CCD01020.1"/>
    </source>
</evidence>
<evidence type="ECO:0000313" key="2">
    <source>
        <dbReference type="Proteomes" id="UP000007319"/>
    </source>
</evidence>
<geneLocation type="plasmid" evidence="1 2">
    <name>AZOBR_p1</name>
</geneLocation>
<dbReference type="KEGG" id="abs:AZOBR_p1140035"/>
<keyword evidence="2" id="KW-1185">Reference proteome</keyword>
<name>A0A9P1JWF6_9PROT</name>
<keyword evidence="1" id="KW-0614">Plasmid</keyword>
<accession>A0A9P1JWF6</accession>
<organism evidence="1 2">
    <name type="scientific">Azospirillum baldaniorum</name>
    <dbReference type="NCBI Taxonomy" id="1064539"/>
    <lineage>
        <taxon>Bacteria</taxon>
        <taxon>Pseudomonadati</taxon>
        <taxon>Pseudomonadota</taxon>
        <taxon>Alphaproteobacteria</taxon>
        <taxon>Rhodospirillales</taxon>
        <taxon>Azospirillaceae</taxon>
        <taxon>Azospirillum</taxon>
    </lineage>
</organism>
<sequence>MFAGRKVSSSGAENPGKLSVCLDWVYTRDDTPLRLFILCAIEKDCPCYGNNSKINRAAFRTWLAGPEPGLKRSSVRL</sequence>
<protein>
    <submittedName>
        <fullName evidence="1">Uncharacterized protein</fullName>
    </submittedName>
</protein>
<dbReference type="EMBL" id="HE577328">
    <property type="protein sequence ID" value="CCD01020.1"/>
    <property type="molecule type" value="Genomic_DNA"/>
</dbReference>
<gene>
    <name evidence="1" type="ORF">AZOBR_p1140035</name>
</gene>
<proteinExistence type="predicted"/>
<reference evidence="1 2" key="1">
    <citation type="journal article" date="2011" name="PLoS Genet.">
        <title>Azospirillum genomes reveal transition of bacteria from aquatic to terrestrial environments.</title>
        <authorList>
            <person name="Wisniewski-Dye F."/>
            <person name="Borziak K."/>
            <person name="Khalsa-Moyers G."/>
            <person name="Alexandre G."/>
            <person name="Sukharnikov L.O."/>
            <person name="Wuichet K."/>
            <person name="Hurst G.B."/>
            <person name="McDonald W.H."/>
            <person name="Robertson J.S."/>
            <person name="Barbe V."/>
            <person name="Calteau A."/>
            <person name="Rouy Z."/>
            <person name="Mangenot S."/>
            <person name="Prigent-Combaret C."/>
            <person name="Normand P."/>
            <person name="Boyer M."/>
            <person name="Siguier P."/>
            <person name="Dessaux Y."/>
            <person name="Elmerich C."/>
            <person name="Condemine G."/>
            <person name="Krishnen G."/>
            <person name="Kennedy I."/>
            <person name="Paterson A.H."/>
            <person name="Gonzalez V."/>
            <person name="Mavingui P."/>
            <person name="Zhulin I.B."/>
        </authorList>
    </citation>
    <scope>NUCLEOTIDE SEQUENCE [LARGE SCALE GENOMIC DNA]</scope>
    <source>
        <strain evidence="1 2">Sp245</strain>
    </source>
</reference>